<keyword evidence="1" id="KW-1277">Toxin-antitoxin system</keyword>
<dbReference type="eggNOG" id="COG3668">
    <property type="taxonomic scope" value="Bacteria"/>
</dbReference>
<accession>E4TLW1</accession>
<keyword evidence="3" id="KW-1185">Reference proteome</keyword>
<evidence type="ECO:0000313" key="3">
    <source>
        <dbReference type="Proteomes" id="UP000008720"/>
    </source>
</evidence>
<sequence>MAKKKIVWSVRAQQDRLEILEYWINRNKSTDYSEKLFKLFKESAALISEHPEIGKPTDIAGIRIKIVRDYLMIYQEQASQIDILLIWDSRKNPEELGETIKEEI</sequence>
<dbReference type="AlphaFoldDB" id="E4TLW1"/>
<proteinExistence type="predicted"/>
<dbReference type="Pfam" id="PF05016">
    <property type="entry name" value="ParE_toxin"/>
    <property type="match status" value="1"/>
</dbReference>
<protein>
    <submittedName>
        <fullName evidence="2">Addiction module toxin, RelE/StbE family</fullName>
    </submittedName>
</protein>
<dbReference type="Gene3D" id="3.30.2310.20">
    <property type="entry name" value="RelE-like"/>
    <property type="match status" value="1"/>
</dbReference>
<dbReference type="NCBIfam" id="TIGR02385">
    <property type="entry name" value="RelE_StbE"/>
    <property type="match status" value="1"/>
</dbReference>
<dbReference type="KEGG" id="mtt:Ftrac_3416"/>
<dbReference type="OrthoDB" id="1098070at2"/>
<name>E4TLW1_MARTH</name>
<organism evidence="2 3">
    <name type="scientific">Marivirga tractuosa (strain ATCC 23168 / DSM 4126 / NBRC 15989 / NCIMB 1408 / VKM B-1430 / H-43)</name>
    <name type="common">Microscilla tractuosa</name>
    <name type="synonym">Flexibacter tractuosus</name>
    <dbReference type="NCBI Taxonomy" id="643867"/>
    <lineage>
        <taxon>Bacteria</taxon>
        <taxon>Pseudomonadati</taxon>
        <taxon>Bacteroidota</taxon>
        <taxon>Cytophagia</taxon>
        <taxon>Cytophagales</taxon>
        <taxon>Marivirgaceae</taxon>
        <taxon>Marivirga</taxon>
    </lineage>
</organism>
<dbReference type="InterPro" id="IPR007712">
    <property type="entry name" value="RelE/ParE_toxin"/>
</dbReference>
<dbReference type="EMBL" id="CP002349">
    <property type="protein sequence ID" value="ADR23390.1"/>
    <property type="molecule type" value="Genomic_DNA"/>
</dbReference>
<dbReference type="STRING" id="643867.Ftrac_3416"/>
<evidence type="ECO:0000313" key="2">
    <source>
        <dbReference type="EMBL" id="ADR23390.1"/>
    </source>
</evidence>
<evidence type="ECO:0000256" key="1">
    <source>
        <dbReference type="ARBA" id="ARBA00022649"/>
    </source>
</evidence>
<dbReference type="InterPro" id="IPR035093">
    <property type="entry name" value="RelE/ParE_toxin_dom_sf"/>
</dbReference>
<reference evidence="2 3" key="1">
    <citation type="journal article" date="2011" name="Stand. Genomic Sci.">
        <title>Complete genome sequence of Marivirga tractuosa type strain (H-43).</title>
        <authorList>
            <person name="Pagani I."/>
            <person name="Chertkov O."/>
            <person name="Lapidus A."/>
            <person name="Lucas S."/>
            <person name="Del Rio T.G."/>
            <person name="Tice H."/>
            <person name="Copeland A."/>
            <person name="Cheng J.F."/>
            <person name="Nolan M."/>
            <person name="Saunders E."/>
            <person name="Pitluck S."/>
            <person name="Held B."/>
            <person name="Goodwin L."/>
            <person name="Liolios K."/>
            <person name="Ovchinikova G."/>
            <person name="Ivanova N."/>
            <person name="Mavromatis K."/>
            <person name="Pati A."/>
            <person name="Chen A."/>
            <person name="Palaniappan K."/>
            <person name="Land M."/>
            <person name="Hauser L."/>
            <person name="Jeffries C.D."/>
            <person name="Detter J.C."/>
            <person name="Han C."/>
            <person name="Tapia R."/>
            <person name="Ngatchou-Djao O.D."/>
            <person name="Rohde M."/>
            <person name="Goker M."/>
            <person name="Spring S."/>
            <person name="Sikorski J."/>
            <person name="Woyke T."/>
            <person name="Bristow J."/>
            <person name="Eisen J.A."/>
            <person name="Markowitz V."/>
            <person name="Hugenholtz P."/>
            <person name="Klenk H.P."/>
            <person name="Kyrpides N.C."/>
        </authorList>
    </citation>
    <scope>NUCLEOTIDE SEQUENCE [LARGE SCALE GENOMIC DNA]</scope>
    <source>
        <strain evidence="3">ATCC 23168 / DSM 4126 / NBRC 15989 / NCIMB 1408 / VKM B-1430 / H-43</strain>
    </source>
</reference>
<dbReference type="RefSeq" id="WP_013455532.1">
    <property type="nucleotide sequence ID" value="NC_014759.1"/>
</dbReference>
<dbReference type="Proteomes" id="UP000008720">
    <property type="component" value="Chromosome"/>
</dbReference>
<gene>
    <name evidence="2" type="ordered locus">Ftrac_3416</name>
</gene>
<dbReference type="HOGENOM" id="CLU_147162_8_5_10"/>